<sequence>MRVKRIIHSKALLFILPLIFGINSMFAQSKWSKSAQVDLVFPGKSEYFYKNSENVFYDEDYEYDGFLLRSYGLQLDVNYFLFKKLSIGALGGFQTQLKPNYSFLKLGGVLKYYFVNKDEVYVYLLDANNFSLNSDKFNKGNNFRLGLGVPFSQKKSYNMVLHLFFEQNFFRLEGSKPLLGVADEIPRSLTVKSFGVSFGVNF</sequence>
<keyword evidence="2" id="KW-1185">Reference proteome</keyword>
<dbReference type="RefSeq" id="WP_013620290.1">
    <property type="nucleotide sequence ID" value="NC_015167.1"/>
</dbReference>
<protein>
    <recommendedName>
        <fullName evidence="3">Outer membrane protein beta-barrel domain-containing protein</fullName>
    </recommendedName>
</protein>
<dbReference type="eggNOG" id="ENOG50336GR">
    <property type="taxonomic scope" value="Bacteria"/>
</dbReference>
<dbReference type="OrthoDB" id="1441936at2"/>
<evidence type="ECO:0000313" key="1">
    <source>
        <dbReference type="EMBL" id="ADY28542.1"/>
    </source>
</evidence>
<organism evidence="1 2">
    <name type="scientific">Cellulophaga lytica (strain ATCC 23178 / DSM 7489 / JCM 8516 / NBRC 14961 / NCIMB 1423 / VKM B-1433 / Cy l20)</name>
    <dbReference type="NCBI Taxonomy" id="867900"/>
    <lineage>
        <taxon>Bacteria</taxon>
        <taxon>Pseudomonadati</taxon>
        <taxon>Bacteroidota</taxon>
        <taxon>Flavobacteriia</taxon>
        <taxon>Flavobacteriales</taxon>
        <taxon>Flavobacteriaceae</taxon>
        <taxon>Cellulophaga</taxon>
    </lineage>
</organism>
<dbReference type="AlphaFoldDB" id="F0RBS6"/>
<dbReference type="EMBL" id="CP002534">
    <property type="protein sequence ID" value="ADY28542.1"/>
    <property type="molecule type" value="Genomic_DNA"/>
</dbReference>
<name>F0RBS6_CELLC</name>
<accession>F0RBS6</accession>
<evidence type="ECO:0008006" key="3">
    <source>
        <dbReference type="Google" id="ProtNLM"/>
    </source>
</evidence>
<dbReference type="KEGG" id="cly:Celly_0708"/>
<dbReference type="Proteomes" id="UP000007487">
    <property type="component" value="Chromosome"/>
</dbReference>
<proteinExistence type="predicted"/>
<dbReference type="HOGENOM" id="CLU_1287299_0_0_10"/>
<dbReference type="STRING" id="867900.Celly_0708"/>
<gene>
    <name evidence="1" type="ordered locus">Celly_0708</name>
</gene>
<reference evidence="1 2" key="1">
    <citation type="journal article" date="2011" name="Stand. Genomic Sci.">
        <title>Complete genome sequence of Cellulophaga lytica type strain (LIM- 21).</title>
        <authorList>
            <person name="Pati A."/>
            <person name="Abt B."/>
            <person name="Teshima H."/>
            <person name="Nolan M."/>
            <person name="Lapidus A."/>
            <person name="Lucas S."/>
            <person name="Hammon N."/>
            <person name="Deshpande S."/>
            <person name="Cheng J.F."/>
            <person name="Tapia R."/>
            <person name="Han C."/>
            <person name="Goodwin L."/>
            <person name="Pitluck S."/>
            <person name="Liolios K."/>
            <person name="Pagani I."/>
            <person name="Mavromatis K."/>
            <person name="Ovchinikova G."/>
            <person name="Chen A."/>
            <person name="Palaniappan K."/>
            <person name="Land M."/>
            <person name="Hauser L."/>
            <person name="Jeffries C.D."/>
            <person name="Detter J.C."/>
            <person name="Brambilla E.M."/>
            <person name="Kannan K.P."/>
            <person name="Rohde M."/>
            <person name="Spring S."/>
            <person name="Goker M."/>
            <person name="Woyke T."/>
            <person name="Bristow J."/>
            <person name="Eisen J.A."/>
            <person name="Markowitz V."/>
            <person name="Hugenholtz P."/>
            <person name="Kyrpides N.C."/>
            <person name="Klenk H.P."/>
            <person name="Ivanova N."/>
        </authorList>
    </citation>
    <scope>NUCLEOTIDE SEQUENCE [LARGE SCALE GENOMIC DNA]</scope>
    <source>
        <strain evidence="2">ATCC 23178 / DSM 7489 / JCM 8516 / NBRC 14961 / NCIMB 1423 / VKM B-1433 / Cy l20</strain>
    </source>
</reference>
<evidence type="ECO:0000313" key="2">
    <source>
        <dbReference type="Proteomes" id="UP000007487"/>
    </source>
</evidence>